<comment type="caution">
    <text evidence="2">The sequence shown here is derived from an EMBL/GenBank/DDBJ whole genome shotgun (WGS) entry which is preliminary data.</text>
</comment>
<reference evidence="2 3" key="1">
    <citation type="submission" date="2017-09" db="EMBL/GenBank/DDBJ databases">
        <title>Depth-based differentiation of microbial function through sediment-hosted aquifers and enrichment of novel symbionts in the deep terrestrial subsurface.</title>
        <authorList>
            <person name="Probst A.J."/>
            <person name="Ladd B."/>
            <person name="Jarett J.K."/>
            <person name="Geller-Mcgrath D.E."/>
            <person name="Sieber C.M."/>
            <person name="Emerson J.B."/>
            <person name="Anantharaman K."/>
            <person name="Thomas B.C."/>
            <person name="Malmstrom R."/>
            <person name="Stieglmeier M."/>
            <person name="Klingl A."/>
            <person name="Woyke T."/>
            <person name="Ryan C.M."/>
            <person name="Banfield J.F."/>
        </authorList>
    </citation>
    <scope>NUCLEOTIDE SEQUENCE [LARGE SCALE GENOMIC DNA]</scope>
    <source>
        <strain evidence="2">CG23_combo_of_CG06-09_8_20_14_all_36_12</strain>
    </source>
</reference>
<dbReference type="InterPro" id="IPR035901">
    <property type="entry name" value="GIY-YIG_endonuc_sf"/>
</dbReference>
<proteinExistence type="predicted"/>
<sequence length="73" mass="9064">MYYVYILKLERNNKFYIGYTKDLIKRIKQHKSKNKFQLVYYESYSVEKLARSREKKLKYYGSAWRALKKRIIA</sequence>
<gene>
    <name evidence="2" type="ORF">COX34_00235</name>
</gene>
<dbReference type="Gene3D" id="3.40.1440.10">
    <property type="entry name" value="GIY-YIG endonuclease"/>
    <property type="match status" value="1"/>
</dbReference>
<evidence type="ECO:0000259" key="1">
    <source>
        <dbReference type="PROSITE" id="PS50164"/>
    </source>
</evidence>
<dbReference type="Proteomes" id="UP000228681">
    <property type="component" value="Unassembled WGS sequence"/>
</dbReference>
<name>A0A2G9Z115_9BACT</name>
<dbReference type="SUPFAM" id="SSF82771">
    <property type="entry name" value="GIY-YIG endonuclease"/>
    <property type="match status" value="1"/>
</dbReference>
<protein>
    <submittedName>
        <fullName evidence="2">Excinuclease ABC subunit C</fullName>
    </submittedName>
</protein>
<dbReference type="AlphaFoldDB" id="A0A2G9Z115"/>
<dbReference type="PROSITE" id="PS50164">
    <property type="entry name" value="GIY_YIG"/>
    <property type="match status" value="1"/>
</dbReference>
<evidence type="ECO:0000313" key="2">
    <source>
        <dbReference type="EMBL" id="PIP25159.1"/>
    </source>
</evidence>
<organism evidence="2 3">
    <name type="scientific">Candidatus Nealsonbacteria bacterium CG23_combo_of_CG06-09_8_20_14_all_36_12</name>
    <dbReference type="NCBI Taxonomy" id="1974718"/>
    <lineage>
        <taxon>Bacteria</taxon>
        <taxon>Candidatus Nealsoniibacteriota</taxon>
    </lineage>
</organism>
<evidence type="ECO:0000313" key="3">
    <source>
        <dbReference type="Proteomes" id="UP000228681"/>
    </source>
</evidence>
<dbReference type="EMBL" id="PCRS01000003">
    <property type="protein sequence ID" value="PIP25159.1"/>
    <property type="molecule type" value="Genomic_DNA"/>
</dbReference>
<feature type="domain" description="GIY-YIG" evidence="1">
    <location>
        <begin position="1"/>
        <end position="73"/>
    </location>
</feature>
<dbReference type="Pfam" id="PF01541">
    <property type="entry name" value="GIY-YIG"/>
    <property type="match status" value="1"/>
</dbReference>
<dbReference type="InterPro" id="IPR000305">
    <property type="entry name" value="GIY-YIG_endonuc"/>
</dbReference>
<accession>A0A2G9Z115</accession>